<feature type="chain" id="PRO_5043195170" evidence="1">
    <location>
        <begin position="24"/>
        <end position="103"/>
    </location>
</feature>
<keyword evidence="1" id="KW-0732">Signal</keyword>
<accession>A0A4R5WV01</accession>
<evidence type="ECO:0000313" key="4">
    <source>
        <dbReference type="Proteomes" id="UP001229081"/>
    </source>
</evidence>
<proteinExistence type="predicted"/>
<gene>
    <name evidence="3" type="ORF">QXL92_08170</name>
</gene>
<dbReference type="Proteomes" id="UP001229081">
    <property type="component" value="Unassembled WGS sequence"/>
</dbReference>
<evidence type="ECO:0000313" key="3">
    <source>
        <dbReference type="EMBL" id="MDP7734716.1"/>
    </source>
</evidence>
<organism evidence="3 4">
    <name type="scientific">Mycobacterium paragordonae</name>
    <dbReference type="NCBI Taxonomy" id="1389713"/>
    <lineage>
        <taxon>Bacteria</taxon>
        <taxon>Bacillati</taxon>
        <taxon>Actinomycetota</taxon>
        <taxon>Actinomycetes</taxon>
        <taxon>Mycobacteriales</taxon>
        <taxon>Mycobacteriaceae</taxon>
        <taxon>Mycobacterium</taxon>
    </lineage>
</organism>
<dbReference type="InterPro" id="IPR025637">
    <property type="entry name" value="DUF4333"/>
</dbReference>
<dbReference type="AlphaFoldDB" id="A0A4R5WV01"/>
<name>A0A4R5WV01_9MYCO</name>
<sequence>MTSISTRVAAGLLASLTTLSLPACSSKSTIKPEGAAQSVVDVVAKRSGFRPTDVSCPSGVEAKVGQQFDCHFTGPEGKPYTAHMRVIKVDGETVLYDVDSRPS</sequence>
<comment type="caution">
    <text evidence="3">The sequence shown here is derived from an EMBL/GenBank/DDBJ whole genome shotgun (WGS) entry which is preliminary data.</text>
</comment>
<evidence type="ECO:0000259" key="2">
    <source>
        <dbReference type="Pfam" id="PF14230"/>
    </source>
</evidence>
<feature type="signal peptide" evidence="1">
    <location>
        <begin position="1"/>
        <end position="23"/>
    </location>
</feature>
<dbReference type="Pfam" id="PF14230">
    <property type="entry name" value="DUF4333"/>
    <property type="match status" value="1"/>
</dbReference>
<feature type="domain" description="DUF4333" evidence="2">
    <location>
        <begin position="16"/>
        <end position="91"/>
    </location>
</feature>
<reference evidence="3" key="1">
    <citation type="submission" date="2023-06" db="EMBL/GenBank/DDBJ databases">
        <title>Identification of two novel mycobacterium reveal diversities and complexities of Mycobacterium gordonae clade.</title>
        <authorList>
            <person name="Matsumoto Y."/>
            <person name="Nakamura S."/>
            <person name="Motooka D."/>
            <person name="Fukushima K."/>
        </authorList>
    </citation>
    <scope>NUCLEOTIDE SEQUENCE</scope>
    <source>
        <strain evidence="3">TY812</strain>
    </source>
</reference>
<evidence type="ECO:0000256" key="1">
    <source>
        <dbReference type="SAM" id="SignalP"/>
    </source>
</evidence>
<dbReference type="RefSeq" id="WP_133436013.1">
    <property type="nucleotide sequence ID" value="NZ_JAUFSA010000001.1"/>
</dbReference>
<protein>
    <submittedName>
        <fullName evidence="3">DUF4333 domain-containing protein</fullName>
    </submittedName>
</protein>
<dbReference type="EMBL" id="JAUFSA010000001">
    <property type="protein sequence ID" value="MDP7734716.1"/>
    <property type="molecule type" value="Genomic_DNA"/>
</dbReference>